<feature type="domain" description="HAM1-like N-terminal" evidence="4">
    <location>
        <begin position="2"/>
        <end position="630"/>
    </location>
</feature>
<evidence type="ECO:0000256" key="1">
    <source>
        <dbReference type="SAM" id="Coils"/>
    </source>
</evidence>
<evidence type="ECO:0000313" key="6">
    <source>
        <dbReference type="Proteomes" id="UP000309340"/>
    </source>
</evidence>
<dbReference type="STRING" id="329884.A0A4U0WVK4"/>
<feature type="compositionally biased region" description="Basic and acidic residues" evidence="2">
    <location>
        <begin position="186"/>
        <end position="198"/>
    </location>
</feature>
<sequence>MSVNVPVNAQIKEKDINAKLQLYGIYAAFANGKVPSNKQIDVAMNSALQWSQLRNPPKTLSSEGQALVGDLRNVIEQAKVMLLTKNDGNLLQDFIWQTQHLDQGNANRPNAPLDRESAKQHGNQALEGLRTLGELLITNGQFRKLLSDATVLLRDIAGDAAQKAANRVNPSDDRLQQLDEPAPDNTWHEKPDLSRDTLRQQVQSRLPIGKKDLQDAAGDATQQAHPSGERDPQRAGESVAQDAQQGTDSGYDAQGGAKSGLQSIQNKLDANASGDQKQQMEDQKQKAREYRERTNNYFKNKVPKERPEQIVLRLKKMVVEIQGHQDYQQAIDTLLRLAEEYTGHTKNIAGQSKEAVKGAHDQTSLQSAEADLKTLLERFANNTSFDDLFDSINQIYSDADRDPELKGWFRDMDRYVRKCLKEQGFILQDDADEQWNRIYDHGNYLLRDRYKNHTDRIVDEFKFLAAQYDEDPQNKNFANAMQKLFNDLGNDENGKPTFKPHLLKDLTEVILPGFFEHIRYVPIPRTEYSDHMVDAVIENLVIEGDNLTPNMFEFGSDNYWRWGRKGIQSKNKNKVMLNVSGVQMDLRDVAYYVKKKEGFPGITDKGVMDIFMGGSGLSFKVAMETADKSDRSHFFKINTVVVDIKNLNIKLKQSNHKLLFALFKPLLLKVMRPIIQKVAEKQIRDNIQQLDAMAFRVKQEADRAQQEALDNPDPEHIQNMYQRYFNAFQQQMQKAQQKKEETQAAASDKKVNVAMTQHDSIFKNITLPGGISSKATEYKDLAAKGDKWESPVFSIGSGRESSNIMSAGKPQRKSHGVNKGGVRGDQPLEGNTRGGGDFTGERPDQRLGGMDGTGSGGYGDASGGYGNVSSGPTNGNFANQVTDAFAGDKSQGLGLNGGAAANGPTGTGEGNTFFGRDNPVLRGQV</sequence>
<feature type="compositionally biased region" description="Gly residues" evidence="2">
    <location>
        <begin position="849"/>
        <end position="866"/>
    </location>
</feature>
<accession>A0A4U0WVK4</accession>
<feature type="coiled-coil region" evidence="1">
    <location>
        <begin position="687"/>
        <end position="752"/>
    </location>
</feature>
<dbReference type="Proteomes" id="UP000309340">
    <property type="component" value="Unassembled WGS sequence"/>
</dbReference>
<keyword evidence="1" id="KW-0175">Coiled coil</keyword>
<name>A0A4U0WVK4_9PEZI</name>
<feature type="region of interest" description="Disordered" evidence="2">
    <location>
        <begin position="799"/>
        <end position="880"/>
    </location>
</feature>
<dbReference type="Pfam" id="PF14613">
    <property type="entry name" value="HAM1_C"/>
    <property type="match status" value="1"/>
</dbReference>
<dbReference type="PANTHER" id="PTHR31138:SF1">
    <property type="entry name" value="PDZ DOMAIN-CONTAINING PROTEIN"/>
    <property type="match status" value="1"/>
</dbReference>
<proteinExistence type="predicted"/>
<evidence type="ECO:0000259" key="4">
    <source>
        <dbReference type="Pfam" id="PF19343"/>
    </source>
</evidence>
<evidence type="ECO:0000256" key="2">
    <source>
        <dbReference type="SAM" id="MobiDB-lite"/>
    </source>
</evidence>
<comment type="caution">
    <text evidence="5">The sequence shown here is derived from an EMBL/GenBank/DDBJ whole genome shotgun (WGS) entry which is preliminary data.</text>
</comment>
<feature type="region of interest" description="Disordered" evidence="2">
    <location>
        <begin position="895"/>
        <end position="925"/>
    </location>
</feature>
<feature type="compositionally biased region" description="Low complexity" evidence="2">
    <location>
        <begin position="898"/>
        <end position="915"/>
    </location>
</feature>
<reference evidence="5 6" key="1">
    <citation type="submission" date="2017-03" db="EMBL/GenBank/DDBJ databases">
        <title>Genomes of endolithic fungi from Antarctica.</title>
        <authorList>
            <person name="Coleine C."/>
            <person name="Masonjones S."/>
            <person name="Stajich J.E."/>
        </authorList>
    </citation>
    <scope>NUCLEOTIDE SEQUENCE [LARGE SCALE GENOMIC DNA]</scope>
    <source>
        <strain evidence="5 6">CCFEE 5184</strain>
    </source>
</reference>
<dbReference type="EMBL" id="NAJQ01000554">
    <property type="protein sequence ID" value="TKA67710.1"/>
    <property type="molecule type" value="Genomic_DNA"/>
</dbReference>
<feature type="compositionally biased region" description="Basic and acidic residues" evidence="2">
    <location>
        <begin position="278"/>
        <end position="289"/>
    </location>
</feature>
<dbReference type="PANTHER" id="PTHR31138">
    <property type="entry name" value="CHROMOSOME 19, WHOLE GENOME SHOTGUN SEQUENCE"/>
    <property type="match status" value="1"/>
</dbReference>
<protein>
    <submittedName>
        <fullName evidence="5">Uncharacterized protein</fullName>
    </submittedName>
</protein>
<gene>
    <name evidence="5" type="ORF">B0A55_09182</name>
</gene>
<feature type="compositionally biased region" description="Polar residues" evidence="2">
    <location>
        <begin position="867"/>
        <end position="880"/>
    </location>
</feature>
<dbReference type="Gene3D" id="3.15.10.10">
    <property type="entry name" value="Bactericidal permeability-increasing protein, domain 1"/>
    <property type="match status" value="1"/>
</dbReference>
<feature type="region of interest" description="Disordered" evidence="2">
    <location>
        <begin position="163"/>
        <end position="198"/>
    </location>
</feature>
<organism evidence="5 6">
    <name type="scientific">Friedmanniomyces simplex</name>
    <dbReference type="NCBI Taxonomy" id="329884"/>
    <lineage>
        <taxon>Eukaryota</taxon>
        <taxon>Fungi</taxon>
        <taxon>Dikarya</taxon>
        <taxon>Ascomycota</taxon>
        <taxon>Pezizomycotina</taxon>
        <taxon>Dothideomycetes</taxon>
        <taxon>Dothideomycetidae</taxon>
        <taxon>Mycosphaerellales</taxon>
        <taxon>Teratosphaeriaceae</taxon>
        <taxon>Friedmanniomyces</taxon>
    </lineage>
</organism>
<dbReference type="InterPro" id="IPR045967">
    <property type="entry name" value="HAM1-like_N"/>
</dbReference>
<dbReference type="InterPro" id="IPR027842">
    <property type="entry name" value="HAM1-like_C"/>
</dbReference>
<feature type="region of interest" description="Disordered" evidence="2">
    <location>
        <begin position="214"/>
        <end position="289"/>
    </location>
</feature>
<dbReference type="AlphaFoldDB" id="A0A4U0WVK4"/>
<keyword evidence="6" id="KW-1185">Reference proteome</keyword>
<dbReference type="OrthoDB" id="19394at2759"/>
<evidence type="ECO:0000313" key="5">
    <source>
        <dbReference type="EMBL" id="TKA67710.1"/>
    </source>
</evidence>
<feature type="domain" description="HAM1-like C-terminal" evidence="3">
    <location>
        <begin position="642"/>
        <end position="804"/>
    </location>
</feature>
<evidence type="ECO:0000259" key="3">
    <source>
        <dbReference type="Pfam" id="PF14613"/>
    </source>
</evidence>
<dbReference type="Pfam" id="PF19343">
    <property type="entry name" value="HAM1_N"/>
    <property type="match status" value="1"/>
</dbReference>